<feature type="region of interest" description="Disordered" evidence="1">
    <location>
        <begin position="46"/>
        <end position="74"/>
    </location>
</feature>
<evidence type="ECO:0000256" key="1">
    <source>
        <dbReference type="SAM" id="MobiDB-lite"/>
    </source>
</evidence>
<evidence type="ECO:0000313" key="2">
    <source>
        <dbReference type="EMBL" id="QJW96322.1"/>
    </source>
</evidence>
<dbReference type="AlphaFoldDB" id="A0A6M5YTS2"/>
<name>A0A6M5YTS2_9BACT</name>
<gene>
    <name evidence="2" type="ORF">FTUN_3879</name>
</gene>
<sequence>MRARRCAHHSAASIRSANAIDTVAIEAGLKNVAFNCFLKRKPTTTAGTVPRTMSHPRRESGVEASRRARTSAHSPFSMRAMSARKYTNTAASVPSWITTVNASSGFWWSSSERAMSRCAVLLIGRNSVTPWITPSRTASQMGIPFPRSV</sequence>
<proteinExistence type="predicted"/>
<dbReference type="Proteomes" id="UP000503447">
    <property type="component" value="Chromosome"/>
</dbReference>
<keyword evidence="3" id="KW-1185">Reference proteome</keyword>
<dbReference type="KEGG" id="ftj:FTUN_3879"/>
<dbReference type="EMBL" id="CP053452">
    <property type="protein sequence ID" value="QJW96322.1"/>
    <property type="molecule type" value="Genomic_DNA"/>
</dbReference>
<reference evidence="3" key="1">
    <citation type="submission" date="2020-05" db="EMBL/GenBank/DDBJ databases">
        <title>Frigoriglobus tundricola gen. nov., sp. nov., a psychrotolerant cellulolytic planctomycete of the family Gemmataceae with two divergent copies of 16S rRNA gene.</title>
        <authorList>
            <person name="Kulichevskaya I.S."/>
            <person name="Ivanova A.A."/>
            <person name="Naumoff D.G."/>
            <person name="Beletsky A.V."/>
            <person name="Rijpstra W.I.C."/>
            <person name="Sinninghe Damste J.S."/>
            <person name="Mardanov A.V."/>
            <person name="Ravin N.V."/>
            <person name="Dedysh S.N."/>
        </authorList>
    </citation>
    <scope>NUCLEOTIDE SEQUENCE [LARGE SCALE GENOMIC DNA]</scope>
    <source>
        <strain evidence="3">PL17</strain>
    </source>
</reference>
<accession>A0A6M5YTS2</accession>
<protein>
    <submittedName>
        <fullName evidence="2">Uncharacterized protein</fullName>
    </submittedName>
</protein>
<evidence type="ECO:0000313" key="3">
    <source>
        <dbReference type="Proteomes" id="UP000503447"/>
    </source>
</evidence>
<organism evidence="2 3">
    <name type="scientific">Frigoriglobus tundricola</name>
    <dbReference type="NCBI Taxonomy" id="2774151"/>
    <lineage>
        <taxon>Bacteria</taxon>
        <taxon>Pseudomonadati</taxon>
        <taxon>Planctomycetota</taxon>
        <taxon>Planctomycetia</taxon>
        <taxon>Gemmatales</taxon>
        <taxon>Gemmataceae</taxon>
        <taxon>Frigoriglobus</taxon>
    </lineage>
</organism>
<feature type="compositionally biased region" description="Basic and acidic residues" evidence="1">
    <location>
        <begin position="56"/>
        <end position="66"/>
    </location>
</feature>